<organism evidence="8 9">
    <name type="scientific">Duganella margarita</name>
    <dbReference type="NCBI Taxonomy" id="2692170"/>
    <lineage>
        <taxon>Bacteria</taxon>
        <taxon>Pseudomonadati</taxon>
        <taxon>Pseudomonadota</taxon>
        <taxon>Betaproteobacteria</taxon>
        <taxon>Burkholderiales</taxon>
        <taxon>Oxalobacteraceae</taxon>
        <taxon>Telluria group</taxon>
        <taxon>Duganella</taxon>
    </lineage>
</organism>
<feature type="transmembrane region" description="Helical" evidence="6">
    <location>
        <begin position="14"/>
        <end position="35"/>
    </location>
</feature>
<comment type="caution">
    <text evidence="8">The sequence shown here is derived from an EMBL/GenBank/DDBJ whole genome shotgun (WGS) entry which is preliminary data.</text>
</comment>
<dbReference type="GO" id="GO:0000271">
    <property type="term" value="P:polysaccharide biosynthetic process"/>
    <property type="evidence" value="ECO:0007669"/>
    <property type="project" value="InterPro"/>
</dbReference>
<dbReference type="PANTHER" id="PTHR38459:SF1">
    <property type="entry name" value="PROPHAGE BACTOPRENOL-LINKED GLUCOSE TRANSLOCASE HOMOLOG"/>
    <property type="match status" value="1"/>
</dbReference>
<protein>
    <recommendedName>
        <fullName evidence="7">GtrA/DPMS transmembrane domain-containing protein</fullName>
    </recommendedName>
</protein>
<gene>
    <name evidence="8" type="ORF">GTP56_18280</name>
</gene>
<feature type="domain" description="GtrA/DPMS transmembrane" evidence="7">
    <location>
        <begin position="16"/>
        <end position="135"/>
    </location>
</feature>
<dbReference type="RefSeq" id="WP_161051158.1">
    <property type="nucleotide sequence ID" value="NZ_WWCR01000020.1"/>
</dbReference>
<comment type="similarity">
    <text evidence="2">Belongs to the GtrA family.</text>
</comment>
<proteinExistence type="inferred from homology"/>
<feature type="transmembrane region" description="Helical" evidence="6">
    <location>
        <begin position="78"/>
        <end position="104"/>
    </location>
</feature>
<name>A0A7X4H3G2_9BURK</name>
<dbReference type="Proteomes" id="UP000469734">
    <property type="component" value="Unassembled WGS sequence"/>
</dbReference>
<dbReference type="EMBL" id="WWCR01000020">
    <property type="protein sequence ID" value="MYM74135.1"/>
    <property type="molecule type" value="Genomic_DNA"/>
</dbReference>
<evidence type="ECO:0000256" key="5">
    <source>
        <dbReference type="ARBA" id="ARBA00023136"/>
    </source>
</evidence>
<sequence length="143" mass="16522">MNLLKMNVDRFSKFIRFGIIGVIAFFVDWLVLQFFVDQQVNFPTARLLSFLAAVSVTFTLNKYWTFRDAEPAPVLVQFFKFLAANTVGGIVNYAVSTSFYFFFLAPQTKFIWLSVLFGSGAGFVFNFVLSDRFVFRDRQDRAK</sequence>
<keyword evidence="5 6" id="KW-0472">Membrane</keyword>
<feature type="transmembrane region" description="Helical" evidence="6">
    <location>
        <begin position="47"/>
        <end position="66"/>
    </location>
</feature>
<evidence type="ECO:0000256" key="3">
    <source>
        <dbReference type="ARBA" id="ARBA00022692"/>
    </source>
</evidence>
<dbReference type="PANTHER" id="PTHR38459">
    <property type="entry name" value="PROPHAGE BACTOPRENOL-LINKED GLUCOSE TRANSLOCASE HOMOLOG"/>
    <property type="match status" value="1"/>
</dbReference>
<evidence type="ECO:0000256" key="4">
    <source>
        <dbReference type="ARBA" id="ARBA00022989"/>
    </source>
</evidence>
<evidence type="ECO:0000256" key="2">
    <source>
        <dbReference type="ARBA" id="ARBA00009399"/>
    </source>
</evidence>
<evidence type="ECO:0000256" key="1">
    <source>
        <dbReference type="ARBA" id="ARBA00004141"/>
    </source>
</evidence>
<dbReference type="Pfam" id="PF04138">
    <property type="entry name" value="GtrA_DPMS_TM"/>
    <property type="match status" value="1"/>
</dbReference>
<accession>A0A7X4H3G2</accession>
<dbReference type="InterPro" id="IPR051401">
    <property type="entry name" value="GtrA_CellWall_Glycosyl"/>
</dbReference>
<evidence type="ECO:0000256" key="6">
    <source>
        <dbReference type="SAM" id="Phobius"/>
    </source>
</evidence>
<reference evidence="8 9" key="1">
    <citation type="submission" date="2019-12" db="EMBL/GenBank/DDBJ databases">
        <title>Novel species isolated from a subtropical stream in China.</title>
        <authorList>
            <person name="Lu H."/>
        </authorList>
    </citation>
    <scope>NUCLEOTIDE SEQUENCE [LARGE SCALE GENOMIC DNA]</scope>
    <source>
        <strain evidence="8 9">FT134W</strain>
    </source>
</reference>
<dbReference type="GO" id="GO:0005886">
    <property type="term" value="C:plasma membrane"/>
    <property type="evidence" value="ECO:0007669"/>
    <property type="project" value="TreeGrafter"/>
</dbReference>
<comment type="subcellular location">
    <subcellularLocation>
        <location evidence="1">Membrane</location>
        <topology evidence="1">Multi-pass membrane protein</topology>
    </subcellularLocation>
</comment>
<evidence type="ECO:0000313" key="9">
    <source>
        <dbReference type="Proteomes" id="UP000469734"/>
    </source>
</evidence>
<dbReference type="AlphaFoldDB" id="A0A7X4H3G2"/>
<keyword evidence="3 6" id="KW-0812">Transmembrane</keyword>
<feature type="transmembrane region" description="Helical" evidence="6">
    <location>
        <begin position="110"/>
        <end position="129"/>
    </location>
</feature>
<evidence type="ECO:0000259" key="7">
    <source>
        <dbReference type="Pfam" id="PF04138"/>
    </source>
</evidence>
<evidence type="ECO:0000313" key="8">
    <source>
        <dbReference type="EMBL" id="MYM74135.1"/>
    </source>
</evidence>
<keyword evidence="4 6" id="KW-1133">Transmembrane helix</keyword>
<dbReference type="InterPro" id="IPR007267">
    <property type="entry name" value="GtrA_DPMS_TM"/>
</dbReference>